<evidence type="ECO:0000256" key="2">
    <source>
        <dbReference type="SAM" id="MobiDB-lite"/>
    </source>
</evidence>
<dbReference type="PROSITE" id="PS51321">
    <property type="entry name" value="TFIIS_CENTRAL"/>
    <property type="match status" value="1"/>
</dbReference>
<sequence>MDTNEIIRHGKDIEKLHKNGNYGDISSLLSILSDAHVSLEQLQNTDIAQVLYLLVKSCPEAKVRKTSKVLLSKWKRLFSHGLRVCKHESSVTAKADGSTELIINKPADASSDRCELATGDAPSCFQDDRPSAEASGDGQIESQTHSDVISGIAPSKTHDQLVTRESSSQEVTSEINSRQVDLETPSINAASEPCQVRKKCVLLLQQALTPGKDPEHADALAALACDIEGHIHALYGTNMPKYKTCVRSKVANLRNPKCPHLRQGLLSGSLTPEEFVQMSLEDMAGVELRRERQAYVAAGINECQLPRDVEGTRTCKLRCKRCQGMDCRVTQISRGTLFLPSWVRQGNPGEEAMTFVTCSGCGQQWYQSGWVCF</sequence>
<keyword evidence="1" id="KW-0539">Nucleus</keyword>
<dbReference type="InterPro" id="IPR036575">
    <property type="entry name" value="TFIIS_cen_dom_sf"/>
</dbReference>
<dbReference type="KEGG" id="char:105902822"/>
<keyword evidence="3" id="KW-1185">Reference proteome</keyword>
<name>A0A6P8GIN2_CLUHA</name>
<dbReference type="GO" id="GO:0006351">
    <property type="term" value="P:DNA-templated transcription"/>
    <property type="evidence" value="ECO:0007669"/>
    <property type="project" value="InterPro"/>
</dbReference>
<keyword evidence="4" id="KW-0251">Elongation factor</keyword>
<dbReference type="AlphaFoldDB" id="A0A6P8GIN2"/>
<keyword evidence="4" id="KW-0648">Protein biosynthesis</keyword>
<dbReference type="SUPFAM" id="SSF47676">
    <property type="entry name" value="Conserved domain common to transcription factors TFIIS, elongin A, CRSP70"/>
    <property type="match status" value="1"/>
</dbReference>
<dbReference type="InterPro" id="IPR035441">
    <property type="entry name" value="TFIIS/LEDGF_dom_sf"/>
</dbReference>
<gene>
    <name evidence="4" type="primary">LOC105902822</name>
</gene>
<dbReference type="Gene3D" id="1.10.472.30">
    <property type="entry name" value="Transcription elongation factor S-II, central domain"/>
    <property type="match status" value="1"/>
</dbReference>
<organism evidence="3 4">
    <name type="scientific">Clupea harengus</name>
    <name type="common">Atlantic herring</name>
    <dbReference type="NCBI Taxonomy" id="7950"/>
    <lineage>
        <taxon>Eukaryota</taxon>
        <taxon>Metazoa</taxon>
        <taxon>Chordata</taxon>
        <taxon>Craniata</taxon>
        <taxon>Vertebrata</taxon>
        <taxon>Euteleostomi</taxon>
        <taxon>Actinopterygii</taxon>
        <taxon>Neopterygii</taxon>
        <taxon>Teleostei</taxon>
        <taxon>Clupei</taxon>
        <taxon>Clupeiformes</taxon>
        <taxon>Clupeoidei</taxon>
        <taxon>Clupeidae</taxon>
        <taxon>Clupea</taxon>
    </lineage>
</organism>
<comment type="subcellular location">
    <subcellularLocation>
        <location evidence="1">Nucleus</location>
    </subcellularLocation>
</comment>
<dbReference type="InterPro" id="IPR017923">
    <property type="entry name" value="TFIIS_N"/>
</dbReference>
<dbReference type="OrthoDB" id="44867at2759"/>
<accession>A0A6P8GIN2</accession>
<evidence type="ECO:0000313" key="3">
    <source>
        <dbReference type="Proteomes" id="UP000515152"/>
    </source>
</evidence>
<dbReference type="PIRSF" id="PIRSF006704">
    <property type="entry name" value="TF_IIS"/>
    <property type="match status" value="1"/>
</dbReference>
<dbReference type="Proteomes" id="UP000515152">
    <property type="component" value="Chromosome 16"/>
</dbReference>
<dbReference type="PROSITE" id="PS51319">
    <property type="entry name" value="TFIIS_N"/>
    <property type="match status" value="1"/>
</dbReference>
<feature type="compositionally biased region" description="Polar residues" evidence="2">
    <location>
        <begin position="163"/>
        <end position="178"/>
    </location>
</feature>
<dbReference type="Pfam" id="PF08711">
    <property type="entry name" value="Med26"/>
    <property type="match status" value="1"/>
</dbReference>
<dbReference type="Gene3D" id="2.20.25.10">
    <property type="match status" value="1"/>
</dbReference>
<dbReference type="SMART" id="SM00510">
    <property type="entry name" value="TFS2M"/>
    <property type="match status" value="1"/>
</dbReference>
<evidence type="ECO:0000256" key="1">
    <source>
        <dbReference type="PROSITE-ProRule" id="PRU00649"/>
    </source>
</evidence>
<dbReference type="GeneID" id="105902822"/>
<proteinExistence type="predicted"/>
<dbReference type="PANTHER" id="PTHR11477">
    <property type="entry name" value="TRANSCRIPTION FACTOR S-II ZINC FINGER DOMAIN-CONTAINING PROTEIN"/>
    <property type="match status" value="1"/>
</dbReference>
<reference evidence="4" key="1">
    <citation type="submission" date="2025-08" db="UniProtKB">
        <authorList>
            <consortium name="RefSeq"/>
        </authorList>
    </citation>
    <scope>IDENTIFICATION</scope>
</reference>
<dbReference type="GO" id="GO:0005634">
    <property type="term" value="C:nucleus"/>
    <property type="evidence" value="ECO:0007669"/>
    <property type="project" value="UniProtKB-SubCell"/>
</dbReference>
<dbReference type="PANTHER" id="PTHR11477:SF7">
    <property type="entry name" value="TRANSCRIPTION ELONGATION FACTOR A N-TERMINAL AND CENTRAL DOMAIN-CONTAINING PROTEIN"/>
    <property type="match status" value="1"/>
</dbReference>
<feature type="region of interest" description="Disordered" evidence="2">
    <location>
        <begin position="118"/>
        <end position="178"/>
    </location>
</feature>
<dbReference type="Gene3D" id="1.20.930.10">
    <property type="entry name" value="Conserved domain common to transcription factors TFIIS, elongin A, CRSP70"/>
    <property type="match status" value="1"/>
</dbReference>
<dbReference type="GO" id="GO:0003746">
    <property type="term" value="F:translation elongation factor activity"/>
    <property type="evidence" value="ECO:0007669"/>
    <property type="project" value="UniProtKB-KW"/>
</dbReference>
<dbReference type="RefSeq" id="XP_012685958.2">
    <property type="nucleotide sequence ID" value="XM_012830504.3"/>
</dbReference>
<dbReference type="InterPro" id="IPR035100">
    <property type="entry name" value="TF_IIS-typ"/>
</dbReference>
<evidence type="ECO:0000313" key="4">
    <source>
        <dbReference type="RefSeq" id="XP_012685958.2"/>
    </source>
</evidence>
<dbReference type="Pfam" id="PF07500">
    <property type="entry name" value="TFIIS_M"/>
    <property type="match status" value="1"/>
</dbReference>
<protein>
    <submittedName>
        <fullName evidence="4">Transcription elongation factor A N-terminal and central domain-containing protein</fullName>
    </submittedName>
</protein>
<dbReference type="InterPro" id="IPR003618">
    <property type="entry name" value="TFIIS_cen_dom"/>
</dbReference>
<dbReference type="SUPFAM" id="SSF46942">
    <property type="entry name" value="Elongation factor TFIIS domain 2"/>
    <property type="match status" value="1"/>
</dbReference>